<keyword evidence="2" id="KW-1185">Reference proteome</keyword>
<accession>A0A4Z0HWA1</accession>
<comment type="caution">
    <text evidence="1">The sequence shown here is derived from an EMBL/GenBank/DDBJ whole genome shotgun (WGS) entry which is preliminary data.</text>
</comment>
<organism evidence="1 2">
    <name type="scientific">Mycolicibacterium peregrinum</name>
    <name type="common">Mycobacterium peregrinum</name>
    <dbReference type="NCBI Taxonomy" id="43304"/>
    <lineage>
        <taxon>Bacteria</taxon>
        <taxon>Bacillati</taxon>
        <taxon>Actinomycetota</taxon>
        <taxon>Actinomycetes</taxon>
        <taxon>Mycobacteriales</taxon>
        <taxon>Mycobacteriaceae</taxon>
        <taxon>Mycolicibacterium</taxon>
    </lineage>
</organism>
<gene>
    <name evidence="1" type="ORF">EJD98_01750</name>
</gene>
<dbReference type="SUPFAM" id="SSF140453">
    <property type="entry name" value="EsxAB dimer-like"/>
    <property type="match status" value="1"/>
</dbReference>
<dbReference type="Pfam" id="PF10824">
    <property type="entry name" value="T7SS_ESX_EspC"/>
    <property type="match status" value="1"/>
</dbReference>
<sequence length="100" mass="10038">MVTPTLRVNAPTLRDAAAAEKSVAAATSNTGATGALGDAAAGMAGLRTAGGCQSAQTVLDAANQSVSTALNGHSEKLEAAAQQYEATDATFGRRLQQFSR</sequence>
<dbReference type="AlphaFoldDB" id="A0A4Z0HWA1"/>
<dbReference type="GO" id="GO:0009306">
    <property type="term" value="P:protein secretion"/>
    <property type="evidence" value="ECO:0007669"/>
    <property type="project" value="InterPro"/>
</dbReference>
<dbReference type="InterPro" id="IPR036689">
    <property type="entry name" value="ESAT-6-like_sf"/>
</dbReference>
<name>A0A4Z0HWA1_MYCPR</name>
<reference evidence="1 2" key="1">
    <citation type="submission" date="2018-12" db="EMBL/GenBank/DDBJ databases">
        <title>Draft genome sequences of Mycolicibacterium peregrinum isolated from a pig with lymphadenitis and from soil on the same Japanese pig farm.</title>
        <authorList>
            <person name="Komatsu T."/>
            <person name="Ohya K."/>
            <person name="Sawai K."/>
            <person name="Odoi J.O."/>
            <person name="Otsu K."/>
            <person name="Ota A."/>
            <person name="Ito T."/>
            <person name="Kawai M."/>
            <person name="Maruyama F."/>
        </authorList>
    </citation>
    <scope>NUCLEOTIDE SEQUENCE [LARGE SCALE GENOMIC DNA]</scope>
    <source>
        <strain evidence="1 2">138</strain>
    </source>
</reference>
<protein>
    <submittedName>
        <fullName evidence="1">ESX-1 secretion-associated protein</fullName>
    </submittedName>
</protein>
<evidence type="ECO:0000313" key="2">
    <source>
        <dbReference type="Proteomes" id="UP000297792"/>
    </source>
</evidence>
<dbReference type="EMBL" id="RWKA01000001">
    <property type="protein sequence ID" value="TGB47665.1"/>
    <property type="molecule type" value="Genomic_DNA"/>
</dbReference>
<evidence type="ECO:0000313" key="1">
    <source>
        <dbReference type="EMBL" id="TGB47665.1"/>
    </source>
</evidence>
<dbReference type="InterPro" id="IPR022536">
    <property type="entry name" value="EspC"/>
</dbReference>
<dbReference type="Proteomes" id="UP000297792">
    <property type="component" value="Unassembled WGS sequence"/>
</dbReference>
<proteinExistence type="predicted"/>